<organism evidence="1">
    <name type="scientific">Arion vulgaris</name>
    <dbReference type="NCBI Taxonomy" id="1028688"/>
    <lineage>
        <taxon>Eukaryota</taxon>
        <taxon>Metazoa</taxon>
        <taxon>Spiralia</taxon>
        <taxon>Lophotrochozoa</taxon>
        <taxon>Mollusca</taxon>
        <taxon>Gastropoda</taxon>
        <taxon>Heterobranchia</taxon>
        <taxon>Euthyneura</taxon>
        <taxon>Panpulmonata</taxon>
        <taxon>Eupulmonata</taxon>
        <taxon>Stylommatophora</taxon>
        <taxon>Helicina</taxon>
        <taxon>Arionoidea</taxon>
        <taxon>Arionidae</taxon>
        <taxon>Arion</taxon>
    </lineage>
</organism>
<sequence>QARSKSMDSSLPRKGSATSALMSLVQQRFKRAIAKSSFSHTNYLHPSHAECGVFKKKELRSHVDWTEQAQNSEHLWVETNASGDYCYAMDPDCLKMGPRKKCIACKIIAHEACVHILEQKNLKCKPTFRESG</sequence>
<accession>A0A0B6YZQ9</accession>
<dbReference type="AlphaFoldDB" id="A0A0B6YZQ9"/>
<dbReference type="EMBL" id="HACG01014888">
    <property type="protein sequence ID" value="CEK61753.1"/>
    <property type="molecule type" value="Transcribed_RNA"/>
</dbReference>
<gene>
    <name evidence="1" type="primary">ORF43162</name>
</gene>
<protein>
    <recommendedName>
        <fullName evidence="2">Phorbol-ester/DAG-type domain-containing protein</fullName>
    </recommendedName>
</protein>
<reference evidence="1" key="1">
    <citation type="submission" date="2014-12" db="EMBL/GenBank/DDBJ databases">
        <title>Insight into the proteome of Arion vulgaris.</title>
        <authorList>
            <person name="Aradska J."/>
            <person name="Bulat T."/>
            <person name="Smidak R."/>
            <person name="Sarate P."/>
            <person name="Gangsoo J."/>
            <person name="Sialana F."/>
            <person name="Bilban M."/>
            <person name="Lubec G."/>
        </authorList>
    </citation>
    <scope>NUCLEOTIDE SEQUENCE</scope>
    <source>
        <tissue evidence="1">Skin</tissue>
    </source>
</reference>
<proteinExistence type="predicted"/>
<feature type="non-terminal residue" evidence="1">
    <location>
        <position position="132"/>
    </location>
</feature>
<dbReference type="CDD" id="cd20802">
    <property type="entry name" value="C1_DGK_typeIV_rpt1"/>
    <property type="match status" value="1"/>
</dbReference>
<evidence type="ECO:0000313" key="1">
    <source>
        <dbReference type="EMBL" id="CEK61753.1"/>
    </source>
</evidence>
<name>A0A0B6YZQ9_9EUPU</name>
<feature type="non-terminal residue" evidence="1">
    <location>
        <position position="1"/>
    </location>
</feature>
<evidence type="ECO:0008006" key="2">
    <source>
        <dbReference type="Google" id="ProtNLM"/>
    </source>
</evidence>